<dbReference type="AlphaFoldDB" id="A0A2W7SG47"/>
<accession>A0A2W7SG47</accession>
<evidence type="ECO:0000256" key="1">
    <source>
        <dbReference type="ARBA" id="ARBA00009477"/>
    </source>
</evidence>
<evidence type="ECO:0000259" key="3">
    <source>
        <dbReference type="Pfam" id="PF25917"/>
    </source>
</evidence>
<name>A0A2W7SG47_9RHOB</name>
<proteinExistence type="inferred from homology"/>
<dbReference type="SUPFAM" id="SSF111369">
    <property type="entry name" value="HlyD-like secretion proteins"/>
    <property type="match status" value="1"/>
</dbReference>
<evidence type="ECO:0000313" key="5">
    <source>
        <dbReference type="Proteomes" id="UP000249538"/>
    </source>
</evidence>
<sequence>MKKAFALLLMLAAQPARAELPEPLTCLLRPDRSSDIGAETGGIVASVAVKRSDSVARGDLLVQLDDRLARADLARATIARDITGDKLSRAEAVTAGRGISAEEVATLRADAAMAEADFRRAELMVERARILAPFDGTVAEVGTEAGQLINVQPLLRLIDTRKLRAEIVLPAEAFGQVTPGDVLPLAVELTGSHVAGRVLTIDAYIDPNSNSFSVIAEIDNATGAIPAGVSCSLMR</sequence>
<feature type="domain" description="Multidrug resistance protein MdtA-like barrel-sandwich hybrid" evidence="3">
    <location>
        <begin position="34"/>
        <end position="150"/>
    </location>
</feature>
<comment type="caution">
    <text evidence="4">The sequence shown here is derived from an EMBL/GenBank/DDBJ whole genome shotgun (WGS) entry which is preliminary data.</text>
</comment>
<reference evidence="4 5" key="1">
    <citation type="submission" date="2018-06" db="EMBL/GenBank/DDBJ databases">
        <title>Genomic Encyclopedia of Archaeal and Bacterial Type Strains, Phase II (KMG-II): from individual species to whole genera.</title>
        <authorList>
            <person name="Goeker M."/>
        </authorList>
    </citation>
    <scope>NUCLEOTIDE SEQUENCE [LARGE SCALE GENOMIC DNA]</scope>
    <source>
        <strain evidence="4 5">DSM 18774</strain>
    </source>
</reference>
<dbReference type="PANTHER" id="PTHR30469">
    <property type="entry name" value="MULTIDRUG RESISTANCE PROTEIN MDTA"/>
    <property type="match status" value="1"/>
</dbReference>
<evidence type="ECO:0000313" key="4">
    <source>
        <dbReference type="EMBL" id="PZX49692.1"/>
    </source>
</evidence>
<gene>
    <name evidence="4" type="ORF">LX76_03691</name>
</gene>
<dbReference type="RefSeq" id="WP_111467500.1">
    <property type="nucleotide sequence ID" value="NZ_QKZS01000014.1"/>
</dbReference>
<keyword evidence="2" id="KW-0732">Signal</keyword>
<dbReference type="Proteomes" id="UP000249538">
    <property type="component" value="Unassembled WGS sequence"/>
</dbReference>
<dbReference type="Gene3D" id="2.40.30.170">
    <property type="match status" value="1"/>
</dbReference>
<feature type="chain" id="PRO_5015862792" evidence="2">
    <location>
        <begin position="19"/>
        <end position="235"/>
    </location>
</feature>
<dbReference type="GO" id="GO:1990281">
    <property type="term" value="C:efflux pump complex"/>
    <property type="evidence" value="ECO:0007669"/>
    <property type="project" value="TreeGrafter"/>
</dbReference>
<protein>
    <submittedName>
        <fullName evidence="4">RND family efflux transporter MFP subunit</fullName>
    </submittedName>
</protein>
<dbReference type="GO" id="GO:0015562">
    <property type="term" value="F:efflux transmembrane transporter activity"/>
    <property type="evidence" value="ECO:0007669"/>
    <property type="project" value="TreeGrafter"/>
</dbReference>
<organism evidence="4 5">
    <name type="scientific">Cereibacter changlensis</name>
    <dbReference type="NCBI Taxonomy" id="402884"/>
    <lineage>
        <taxon>Bacteria</taxon>
        <taxon>Pseudomonadati</taxon>
        <taxon>Pseudomonadota</taxon>
        <taxon>Alphaproteobacteria</taxon>
        <taxon>Rhodobacterales</taxon>
        <taxon>Paracoccaceae</taxon>
        <taxon>Cereibacter</taxon>
    </lineage>
</organism>
<dbReference type="InterPro" id="IPR058625">
    <property type="entry name" value="MdtA-like_BSH"/>
</dbReference>
<dbReference type="Gene3D" id="2.40.50.100">
    <property type="match status" value="1"/>
</dbReference>
<dbReference type="EMBL" id="QKZS01000014">
    <property type="protein sequence ID" value="PZX49692.1"/>
    <property type="molecule type" value="Genomic_DNA"/>
</dbReference>
<dbReference type="InterPro" id="IPR006143">
    <property type="entry name" value="RND_pump_MFP"/>
</dbReference>
<comment type="similarity">
    <text evidence="1">Belongs to the membrane fusion protein (MFP) (TC 8.A.1) family.</text>
</comment>
<dbReference type="Gene3D" id="1.10.287.470">
    <property type="entry name" value="Helix hairpin bin"/>
    <property type="match status" value="1"/>
</dbReference>
<evidence type="ECO:0000256" key="2">
    <source>
        <dbReference type="SAM" id="SignalP"/>
    </source>
</evidence>
<feature type="signal peptide" evidence="2">
    <location>
        <begin position="1"/>
        <end position="18"/>
    </location>
</feature>
<dbReference type="NCBIfam" id="TIGR01730">
    <property type="entry name" value="RND_mfp"/>
    <property type="match status" value="1"/>
</dbReference>
<dbReference type="Pfam" id="PF25917">
    <property type="entry name" value="BSH_RND"/>
    <property type="match status" value="1"/>
</dbReference>